<evidence type="ECO:0000313" key="5">
    <source>
        <dbReference type="Proteomes" id="UP000233618"/>
    </source>
</evidence>
<dbReference type="Proteomes" id="UP000233618">
    <property type="component" value="Unassembled WGS sequence"/>
</dbReference>
<name>A0A2N3I7F9_9BACT</name>
<dbReference type="InterPro" id="IPR037066">
    <property type="entry name" value="Plug_dom_sf"/>
</dbReference>
<keyword evidence="1" id="KW-0998">Cell outer membrane</keyword>
<gene>
    <name evidence="4" type="ORF">BZG01_11770</name>
</gene>
<dbReference type="InterPro" id="IPR012910">
    <property type="entry name" value="Plug_dom"/>
</dbReference>
<dbReference type="GO" id="GO:0009279">
    <property type="term" value="C:cell outer membrane"/>
    <property type="evidence" value="ECO:0007669"/>
    <property type="project" value="UniProtKB-SubCell"/>
</dbReference>
<reference evidence="4 5" key="1">
    <citation type="journal article" date="2017" name="Front. Microbiol.">
        <title>Labilibaculum manganireducens gen. nov., sp. nov. and Labilibaculum filiforme sp. nov., Novel Bacteroidetes Isolated from Subsurface Sediments of the Baltic Sea.</title>
        <authorList>
            <person name="Vandieken V."/>
            <person name="Marshall I.P."/>
            <person name="Niemann H."/>
            <person name="Engelen B."/>
            <person name="Cypionka H."/>
        </authorList>
    </citation>
    <scope>NUCLEOTIDE SEQUENCE [LARGE SCALE GENOMIC DNA]</scope>
    <source>
        <strain evidence="4 5">59.10-2M</strain>
    </source>
</reference>
<evidence type="ECO:0000259" key="3">
    <source>
        <dbReference type="Pfam" id="PF07715"/>
    </source>
</evidence>
<dbReference type="Gene3D" id="2.170.130.10">
    <property type="entry name" value="TonB-dependent receptor, plug domain"/>
    <property type="match status" value="1"/>
</dbReference>
<keyword evidence="2" id="KW-0732">Signal</keyword>
<feature type="signal peptide" evidence="2">
    <location>
        <begin position="1"/>
        <end position="21"/>
    </location>
</feature>
<proteinExistence type="inferred from homology"/>
<keyword evidence="1" id="KW-0813">Transport</keyword>
<comment type="similarity">
    <text evidence="1">Belongs to the TonB-dependent receptor family.</text>
</comment>
<comment type="caution">
    <text evidence="4">The sequence shown here is derived from an EMBL/GenBank/DDBJ whole genome shotgun (WGS) entry which is preliminary data.</text>
</comment>
<keyword evidence="1" id="KW-0472">Membrane</keyword>
<protein>
    <submittedName>
        <fullName evidence="4">SusC/RagA family TonB-linked outer membrane protein</fullName>
    </submittedName>
</protein>
<evidence type="ECO:0000256" key="1">
    <source>
        <dbReference type="PROSITE-ProRule" id="PRU01360"/>
    </source>
</evidence>
<dbReference type="PROSITE" id="PS52016">
    <property type="entry name" value="TONB_DEPENDENT_REC_3"/>
    <property type="match status" value="1"/>
</dbReference>
<evidence type="ECO:0000313" key="4">
    <source>
        <dbReference type="EMBL" id="PKQ66264.1"/>
    </source>
</evidence>
<dbReference type="RefSeq" id="WP_101310042.1">
    <property type="nucleotide sequence ID" value="NZ_MVDE01000016.1"/>
</dbReference>
<accession>A0A2N3I7F9</accession>
<dbReference type="InterPro" id="IPR039426">
    <property type="entry name" value="TonB-dep_rcpt-like"/>
</dbReference>
<feature type="chain" id="PRO_5014665335" evidence="2">
    <location>
        <begin position="22"/>
        <end position="939"/>
    </location>
</feature>
<keyword evidence="1" id="KW-0812">Transmembrane</keyword>
<dbReference type="SUPFAM" id="SSF56935">
    <property type="entry name" value="Porins"/>
    <property type="match status" value="1"/>
</dbReference>
<keyword evidence="1" id="KW-1134">Transmembrane beta strand</keyword>
<dbReference type="AlphaFoldDB" id="A0A2N3I7F9"/>
<sequence>MKRYKIIALSFISGLCLYTYAQGQELRDSISAKPKKFIGEAVHIGYHKTQSFEESTSSTAAVSSKEFDKRSAKNIANSLFGHGLGLTVLQNSGRYAGSEPTMYVRGLQTSSDNTPLVLVDGIERDISGISPEEVETVTILKDAAATAIYGYKGINGVINISTKRGEYETTKVNVSFDHALDMQVRRPEFVNSFTYAKAMNEALKNDGYSVRYSQNELDALESGEYPYLYPDVDWIDETFRDLGYTNNYNVSFSGGTKRFRYYALAKLTGNSGFIENHDMNSGYSTQDKYSKANLRTNMDVDLTETTKMKLDVLGILSESKTPGAGNLWSSIYALPAAAFPVQLEDGTWGGNTIWAGTMNPAAVSQDAAYSKYHSRSLFADMTLSQDLSAITEGLGASAMFAYDNSATYSEDHTKTFGYGSQTVTEWLDNKPASISNYSGGVESSMGSAAKITSFTRVFNFAATAYYDKAISDNQKLYAQLKWDYEYRNIKGVNQTWYTQNASLYAHYGLKDKYFAAFTLVASASNQLASDHKWALSPTISAAWLLSKEDFMKNLSWIDLLKVRASFGIINSDEIPGTNYWEQTYGGGGYYPFDTNYSVGTSSWSLGQLASLNSTHEKAFKYNFGIDARMFDGLDLNLDTYFEHRADIWIDSDGKYSSVLGFTAPYENGGIVNSWGIELGTKYNKTFGDVTVKLGANFTLAKNKIKEQYEELRLYENLVTTNKPLKQTYGLVALGFFKDQSDIDNSPEQLFGDIKPGDIKYKDVNGDGQIDTNDKTAIGYSTTAPEIYYSFNLGAEWKGLGFDAVFQGTGRYSALLNTSSVYWPLINNTTISQEYYDKRWTSESESAKYPRLTSQNNNNNFQTNTIWLEDRSFLKLRSVEVYYNLPQSLIQKTKFIKNAKFYVRGVDLVCFDKIKTADPERSGAGYPLIKSYIAGVSIDF</sequence>
<dbReference type="NCBIfam" id="TIGR04056">
    <property type="entry name" value="OMP_RagA_SusC"/>
    <property type="match status" value="1"/>
</dbReference>
<dbReference type="Pfam" id="PF07715">
    <property type="entry name" value="Plug"/>
    <property type="match status" value="1"/>
</dbReference>
<keyword evidence="5" id="KW-1185">Reference proteome</keyword>
<dbReference type="InterPro" id="IPR023996">
    <property type="entry name" value="TonB-dep_OMP_SusC/RagA"/>
</dbReference>
<dbReference type="EMBL" id="MVDE01000016">
    <property type="protein sequence ID" value="PKQ66264.1"/>
    <property type="molecule type" value="Genomic_DNA"/>
</dbReference>
<organism evidence="4 5">
    <name type="scientific">Labilibaculum manganireducens</name>
    <dbReference type="NCBI Taxonomy" id="1940525"/>
    <lineage>
        <taxon>Bacteria</taxon>
        <taxon>Pseudomonadati</taxon>
        <taxon>Bacteroidota</taxon>
        <taxon>Bacteroidia</taxon>
        <taxon>Marinilabiliales</taxon>
        <taxon>Marinifilaceae</taxon>
        <taxon>Labilibaculum</taxon>
    </lineage>
</organism>
<evidence type="ECO:0000256" key="2">
    <source>
        <dbReference type="SAM" id="SignalP"/>
    </source>
</evidence>
<feature type="domain" description="TonB-dependent receptor plug" evidence="3">
    <location>
        <begin position="53"/>
        <end position="157"/>
    </location>
</feature>
<comment type="subcellular location">
    <subcellularLocation>
        <location evidence="1">Cell outer membrane</location>
        <topology evidence="1">Multi-pass membrane protein</topology>
    </subcellularLocation>
</comment>